<dbReference type="EMBL" id="CP065053">
    <property type="protein sequence ID" value="QPI48119.1"/>
    <property type="molecule type" value="Genomic_DNA"/>
</dbReference>
<accession>A0AA48WAU9</accession>
<protein>
    <submittedName>
        <fullName evidence="1">Uncharacterized protein</fullName>
    </submittedName>
</protein>
<keyword evidence="2" id="KW-1185">Reference proteome</keyword>
<proteinExistence type="predicted"/>
<reference evidence="1 2" key="1">
    <citation type="submission" date="2020-11" db="EMBL/GenBank/DDBJ databases">
        <authorList>
            <person name="Sun Q."/>
        </authorList>
    </citation>
    <scope>NUCLEOTIDE SEQUENCE [LARGE SCALE GENOMIC DNA]</scope>
    <source>
        <strain evidence="1 2">P8398</strain>
    </source>
</reference>
<evidence type="ECO:0000313" key="2">
    <source>
        <dbReference type="Proteomes" id="UP000662888"/>
    </source>
</evidence>
<organism evidence="1 2">
    <name type="scientific">Massilia antarctica</name>
    <dbReference type="NCBI Taxonomy" id="2765360"/>
    <lineage>
        <taxon>Bacteria</taxon>
        <taxon>Pseudomonadati</taxon>
        <taxon>Pseudomonadota</taxon>
        <taxon>Betaproteobacteria</taxon>
        <taxon>Burkholderiales</taxon>
        <taxon>Oxalobacteraceae</taxon>
        <taxon>Telluria group</taxon>
        <taxon>Massilia</taxon>
    </lineage>
</organism>
<evidence type="ECO:0000313" key="1">
    <source>
        <dbReference type="EMBL" id="QPI48119.1"/>
    </source>
</evidence>
<gene>
    <name evidence="1" type="ORF">IV454_21550</name>
</gene>
<dbReference type="Proteomes" id="UP000662888">
    <property type="component" value="Chromosome"/>
</dbReference>
<sequence>MKENDVKTNQEADRKLIERLLLSRRVEGDRLMLADAVLLAAIVGTHPLSGAELAALRASPLTLRRFRQLAIECRGGALAANDDAWSGSAGMLRAASDGADLARLLTDDGHWTLHFVAHGDAWRLILSLDPAAPFAARLLREQPMLRVVDGGGAILLQGRLDTDGEIECGWPFDGAPAHHFQRFGARFAVEPVHS</sequence>
<name>A0AA48WAU9_9BURK</name>